<dbReference type="GO" id="GO:0032259">
    <property type="term" value="P:methylation"/>
    <property type="evidence" value="ECO:0007669"/>
    <property type="project" value="UniProtKB-KW"/>
</dbReference>
<protein>
    <submittedName>
        <fullName evidence="2">SAM-dependent methyltransferase</fullName>
    </submittedName>
</protein>
<keyword evidence="2" id="KW-0808">Transferase</keyword>
<dbReference type="SUPFAM" id="SSF53335">
    <property type="entry name" value="S-adenosyl-L-methionine-dependent methyltransferases"/>
    <property type="match status" value="1"/>
</dbReference>
<feature type="domain" description="Methyltransferase type 11" evidence="1">
    <location>
        <begin position="88"/>
        <end position="131"/>
    </location>
</feature>
<sequence>MMHLDIIELQSFYSTALGKLAASVITSALDPLWLPMPQERLVGIGYTLPYLDHFASQAERAFAFMPARQGATGWPHGEALSTALVYDEELPLPDSSVDRILLVHTLEFSESSAETLKEMWRVLSPNGQLIVVVPNRRGVWARMEHTPFGSGRPFSRGQLLQAFREANFTPGKVVNALHVPPTRWRWLQQSSGLIETVGTRLWPLFGGVVIGEAHKRLYQGLPVLKRASRRVFVPVLTPQGTARQQPVKVKIHDHRERSGQ</sequence>
<dbReference type="InterPro" id="IPR029063">
    <property type="entry name" value="SAM-dependent_MTases_sf"/>
</dbReference>
<organism evidence="2 3">
    <name type="scientific">Pseudochrobactrum saccharolyticum</name>
    <dbReference type="NCBI Taxonomy" id="354352"/>
    <lineage>
        <taxon>Bacteria</taxon>
        <taxon>Pseudomonadati</taxon>
        <taxon>Pseudomonadota</taxon>
        <taxon>Alphaproteobacteria</taxon>
        <taxon>Hyphomicrobiales</taxon>
        <taxon>Brucellaceae</taxon>
        <taxon>Pseudochrobactrum</taxon>
    </lineage>
</organism>
<dbReference type="AlphaFoldDB" id="A0A7W8AHP6"/>
<evidence type="ECO:0000259" key="1">
    <source>
        <dbReference type="Pfam" id="PF08241"/>
    </source>
</evidence>
<keyword evidence="3" id="KW-1185">Reference proteome</keyword>
<evidence type="ECO:0000313" key="3">
    <source>
        <dbReference type="Proteomes" id="UP000531231"/>
    </source>
</evidence>
<dbReference type="Gene3D" id="3.40.50.150">
    <property type="entry name" value="Vaccinia Virus protein VP39"/>
    <property type="match status" value="1"/>
</dbReference>
<name>A0A7W8AHP6_9HYPH</name>
<gene>
    <name evidence="2" type="ORF">HNQ68_001056</name>
</gene>
<dbReference type="Proteomes" id="UP000531231">
    <property type="component" value="Unassembled WGS sequence"/>
</dbReference>
<accession>A0A7W8AHP6</accession>
<dbReference type="CDD" id="cd02440">
    <property type="entry name" value="AdoMet_MTases"/>
    <property type="match status" value="1"/>
</dbReference>
<dbReference type="EMBL" id="JACHIL010000001">
    <property type="protein sequence ID" value="MBB5090544.1"/>
    <property type="molecule type" value="Genomic_DNA"/>
</dbReference>
<evidence type="ECO:0000313" key="2">
    <source>
        <dbReference type="EMBL" id="MBB5090544.1"/>
    </source>
</evidence>
<comment type="caution">
    <text evidence="2">The sequence shown here is derived from an EMBL/GenBank/DDBJ whole genome shotgun (WGS) entry which is preliminary data.</text>
</comment>
<proteinExistence type="predicted"/>
<reference evidence="2 3" key="1">
    <citation type="submission" date="2020-08" db="EMBL/GenBank/DDBJ databases">
        <title>Genomic Encyclopedia of Type Strains, Phase IV (KMG-IV): sequencing the most valuable type-strain genomes for metagenomic binning, comparative biology and taxonomic classification.</title>
        <authorList>
            <person name="Goeker M."/>
        </authorList>
    </citation>
    <scope>NUCLEOTIDE SEQUENCE [LARGE SCALE GENOMIC DNA]</scope>
    <source>
        <strain evidence="2 3">DSM 25620</strain>
    </source>
</reference>
<dbReference type="GO" id="GO:0008757">
    <property type="term" value="F:S-adenosylmethionine-dependent methyltransferase activity"/>
    <property type="evidence" value="ECO:0007669"/>
    <property type="project" value="InterPro"/>
</dbReference>
<keyword evidence="2" id="KW-0489">Methyltransferase</keyword>
<dbReference type="InterPro" id="IPR013216">
    <property type="entry name" value="Methyltransf_11"/>
</dbReference>
<dbReference type="Pfam" id="PF08241">
    <property type="entry name" value="Methyltransf_11"/>
    <property type="match status" value="1"/>
</dbReference>